<dbReference type="Pfam" id="PF12838">
    <property type="entry name" value="Fer4_7"/>
    <property type="match status" value="2"/>
</dbReference>
<feature type="domain" description="4Fe-4S ferredoxin-type" evidence="1">
    <location>
        <begin position="38"/>
        <end position="68"/>
    </location>
</feature>
<keyword evidence="3" id="KW-1185">Reference proteome</keyword>
<dbReference type="PROSITE" id="PS51379">
    <property type="entry name" value="4FE4S_FER_2"/>
    <property type="match status" value="6"/>
</dbReference>
<dbReference type="Gene3D" id="3.30.70.3270">
    <property type="match status" value="1"/>
</dbReference>
<dbReference type="InterPro" id="IPR017896">
    <property type="entry name" value="4Fe4S_Fe-S-bd"/>
</dbReference>
<evidence type="ECO:0000313" key="3">
    <source>
        <dbReference type="Proteomes" id="UP000323439"/>
    </source>
</evidence>
<dbReference type="GO" id="GO:0016491">
    <property type="term" value="F:oxidoreductase activity"/>
    <property type="evidence" value="ECO:0007669"/>
    <property type="project" value="UniProtKB-ARBA"/>
</dbReference>
<dbReference type="InterPro" id="IPR017900">
    <property type="entry name" value="4Fe4S_Fe_S_CS"/>
</dbReference>
<dbReference type="PROSITE" id="PS00198">
    <property type="entry name" value="4FE4S_FER_1"/>
    <property type="match status" value="5"/>
</dbReference>
<name>A0A1G5VQN4_9EURY</name>
<proteinExistence type="predicted"/>
<dbReference type="CDD" id="cd10549">
    <property type="entry name" value="MtMvhB_like"/>
    <property type="match status" value="1"/>
</dbReference>
<dbReference type="OrthoDB" id="23478at2157"/>
<dbReference type="STRING" id="230361.sm9_0724"/>
<dbReference type="SUPFAM" id="SSF54862">
    <property type="entry name" value="4Fe-4S ferredoxins"/>
    <property type="match status" value="2"/>
</dbReference>
<dbReference type="Proteomes" id="UP000323439">
    <property type="component" value="Unassembled WGS sequence"/>
</dbReference>
<protein>
    <submittedName>
        <fullName evidence="2">Energy-converting hydrogenase A subunit P</fullName>
    </submittedName>
</protein>
<accession>A0A1G5VQN4</accession>
<feature type="domain" description="4Fe-4S ferredoxin-type" evidence="1">
    <location>
        <begin position="153"/>
        <end position="182"/>
    </location>
</feature>
<dbReference type="Pfam" id="PF13237">
    <property type="entry name" value="Fer4_10"/>
    <property type="match status" value="1"/>
</dbReference>
<evidence type="ECO:0000259" key="1">
    <source>
        <dbReference type="PROSITE" id="PS51379"/>
    </source>
</evidence>
<feature type="domain" description="4Fe-4S ferredoxin-type" evidence="1">
    <location>
        <begin position="256"/>
        <end position="285"/>
    </location>
</feature>
<evidence type="ECO:0000313" key="2">
    <source>
        <dbReference type="EMBL" id="SDA48162.1"/>
    </source>
</evidence>
<feature type="domain" description="4Fe-4S ferredoxin-type" evidence="1">
    <location>
        <begin position="123"/>
        <end position="152"/>
    </location>
</feature>
<dbReference type="PANTHER" id="PTHR43122">
    <property type="entry name" value="FERREDOXIN SUBUNIT OF PYRUVATE:FLAVODOXIN OXIDOREDUCTASE-RELATED"/>
    <property type="match status" value="1"/>
</dbReference>
<reference evidence="2 3" key="1">
    <citation type="submission" date="2016-10" db="EMBL/GenBank/DDBJ databases">
        <authorList>
            <person name="Varghese N."/>
            <person name="Submissions S."/>
        </authorList>
    </citation>
    <scope>NUCLEOTIDE SEQUENCE [LARGE SCALE GENOMIC DNA]</scope>
    <source>
        <strain evidence="2 3">DSM 16643</strain>
    </source>
</reference>
<dbReference type="PANTHER" id="PTHR43122:SF1">
    <property type="entry name" value="IRON-SULFUR-BINDING PROTEIN"/>
    <property type="match status" value="1"/>
</dbReference>
<dbReference type="EMBL" id="FMXB01000005">
    <property type="protein sequence ID" value="SDA48162.1"/>
    <property type="molecule type" value="Genomic_DNA"/>
</dbReference>
<feature type="domain" description="4Fe-4S ferredoxin-type" evidence="1">
    <location>
        <begin position="287"/>
        <end position="316"/>
    </location>
</feature>
<dbReference type="AlphaFoldDB" id="A0A1G5VQN4"/>
<gene>
    <name evidence="2" type="ORF">SAMN02910315_00791</name>
</gene>
<sequence>MSSLMWYIYDFARRAWADAFTNAKSMPELAEKPERFRNFPTVNKEYCIGCGACTVSCPSPNAIKIVREKDDETGEGLTYPVIFNGACIRCGFCAEVCPTDPKTLECGENHLIRPEFNIIPSKRQYIIDDYLCIKCKKCMKKCPVNAISIVNDKLHVDQLNCISCGECIEVCPVSGAMKGVFVENLQDQKDLILLTVNYVEDYINSKEEDLRSLEKDRLLQYDVPLDDIWDEALKIIPDEEVSFEIISNAINRLKIRIIDWDKSKCKKCQLCIPDCPTGCISFDEDEDTIVRDKNRCLRCSICYQTCPFSVIKYFIAKFSLGEDRIIHTTVKASNLNEELLME</sequence>
<organism evidence="2 3">
    <name type="scientific">Methanobrevibacter millerae</name>
    <dbReference type="NCBI Taxonomy" id="230361"/>
    <lineage>
        <taxon>Archaea</taxon>
        <taxon>Methanobacteriati</taxon>
        <taxon>Methanobacteriota</taxon>
        <taxon>Methanomada group</taxon>
        <taxon>Methanobacteria</taxon>
        <taxon>Methanobacteriales</taxon>
        <taxon>Methanobacteriaceae</taxon>
        <taxon>Methanobrevibacter</taxon>
    </lineage>
</organism>
<dbReference type="Gene3D" id="3.30.70.20">
    <property type="match status" value="2"/>
</dbReference>
<feature type="domain" description="4Fe-4S ferredoxin-type" evidence="1">
    <location>
        <begin position="78"/>
        <end position="107"/>
    </location>
</feature>
<dbReference type="RefSeq" id="WP_149731403.1">
    <property type="nucleotide sequence ID" value="NZ_FMXB01000005.1"/>
</dbReference>